<organism evidence="1">
    <name type="scientific">Anguilla anguilla</name>
    <name type="common">European freshwater eel</name>
    <name type="synonym">Muraena anguilla</name>
    <dbReference type="NCBI Taxonomy" id="7936"/>
    <lineage>
        <taxon>Eukaryota</taxon>
        <taxon>Metazoa</taxon>
        <taxon>Chordata</taxon>
        <taxon>Craniata</taxon>
        <taxon>Vertebrata</taxon>
        <taxon>Euteleostomi</taxon>
        <taxon>Actinopterygii</taxon>
        <taxon>Neopterygii</taxon>
        <taxon>Teleostei</taxon>
        <taxon>Anguilliformes</taxon>
        <taxon>Anguillidae</taxon>
        <taxon>Anguilla</taxon>
    </lineage>
</organism>
<name>A0A0E9WZ31_ANGAN</name>
<reference evidence="1" key="2">
    <citation type="journal article" date="2015" name="Fish Shellfish Immunol.">
        <title>Early steps in the European eel (Anguilla anguilla)-Vibrio vulnificus interaction in the gills: Role of the RtxA13 toxin.</title>
        <authorList>
            <person name="Callol A."/>
            <person name="Pajuelo D."/>
            <person name="Ebbesson L."/>
            <person name="Teles M."/>
            <person name="MacKenzie S."/>
            <person name="Amaro C."/>
        </authorList>
    </citation>
    <scope>NUCLEOTIDE SEQUENCE</scope>
</reference>
<sequence length="37" mass="4137">MKLVFCDGTCTRGILLQRDLLTMCRVCPLCHGNVQVV</sequence>
<protein>
    <submittedName>
        <fullName evidence="1">Uncharacterized protein</fullName>
    </submittedName>
</protein>
<reference evidence="1" key="1">
    <citation type="submission" date="2014-11" db="EMBL/GenBank/DDBJ databases">
        <authorList>
            <person name="Amaro Gonzalez C."/>
        </authorList>
    </citation>
    <scope>NUCLEOTIDE SEQUENCE</scope>
</reference>
<proteinExistence type="predicted"/>
<evidence type="ECO:0000313" key="1">
    <source>
        <dbReference type="EMBL" id="JAH95614.1"/>
    </source>
</evidence>
<accession>A0A0E9WZ31</accession>
<dbReference type="EMBL" id="GBXM01012963">
    <property type="protein sequence ID" value="JAH95614.1"/>
    <property type="molecule type" value="Transcribed_RNA"/>
</dbReference>
<dbReference type="AlphaFoldDB" id="A0A0E9WZ31"/>